<feature type="transmembrane region" description="Helical" evidence="1">
    <location>
        <begin position="31"/>
        <end position="48"/>
    </location>
</feature>
<keyword evidence="1" id="KW-1133">Transmembrane helix</keyword>
<keyword evidence="2" id="KW-0560">Oxidoreductase</keyword>
<evidence type="ECO:0000313" key="2">
    <source>
        <dbReference type="EMBL" id="KXF74890.1"/>
    </source>
</evidence>
<gene>
    <name evidence="2" type="ORF">ATN84_21965</name>
</gene>
<evidence type="ECO:0000313" key="3">
    <source>
        <dbReference type="Proteomes" id="UP000070107"/>
    </source>
</evidence>
<feature type="transmembrane region" description="Helical" evidence="1">
    <location>
        <begin position="60"/>
        <end position="78"/>
    </location>
</feature>
<keyword evidence="1" id="KW-0472">Membrane</keyword>
<reference evidence="2 3" key="1">
    <citation type="submission" date="2015-11" db="EMBL/GenBank/DDBJ databases">
        <title>Draft genome sequence of Paramesorhizobium deserti A-3-E, a strain highly resistant to diverse beta-lactam antibiotics.</title>
        <authorList>
            <person name="Lv R."/>
            <person name="Yang X."/>
            <person name="Fang N."/>
            <person name="Guo J."/>
            <person name="Luo X."/>
            <person name="Peng F."/>
            <person name="Yang R."/>
            <person name="Cui Y."/>
            <person name="Fang C."/>
            <person name="Song Y."/>
        </authorList>
    </citation>
    <scope>NUCLEOTIDE SEQUENCE [LARGE SCALE GENOMIC DNA]</scope>
    <source>
        <strain evidence="2 3">A-3-E</strain>
    </source>
</reference>
<dbReference type="GO" id="GO:0010468">
    <property type="term" value="P:regulation of gene expression"/>
    <property type="evidence" value="ECO:0007669"/>
    <property type="project" value="InterPro"/>
</dbReference>
<dbReference type="STRING" id="1494590.ATN84_21965"/>
<comment type="caution">
    <text evidence="2">The sequence shown here is derived from an EMBL/GenBank/DDBJ whole genome shotgun (WGS) entry which is preliminary data.</text>
</comment>
<keyword evidence="2" id="KW-0503">Monooxygenase</keyword>
<dbReference type="OrthoDB" id="9809910at2"/>
<feature type="transmembrane region" description="Helical" evidence="1">
    <location>
        <begin position="174"/>
        <end position="191"/>
    </location>
</feature>
<dbReference type="Pfam" id="PF05145">
    <property type="entry name" value="AbrB"/>
    <property type="match status" value="1"/>
</dbReference>
<dbReference type="PIRSF" id="PIRSF038991">
    <property type="entry name" value="Protein_AbrB"/>
    <property type="match status" value="1"/>
</dbReference>
<protein>
    <submittedName>
        <fullName evidence="2">Ammonia monooxygenase</fullName>
    </submittedName>
</protein>
<accession>A0A135HNZ6</accession>
<feature type="transmembrane region" description="Helical" evidence="1">
    <location>
        <begin position="142"/>
        <end position="162"/>
    </location>
</feature>
<evidence type="ECO:0000256" key="1">
    <source>
        <dbReference type="SAM" id="Phobius"/>
    </source>
</evidence>
<dbReference type="PANTHER" id="PTHR38457">
    <property type="entry name" value="REGULATOR ABRB-RELATED"/>
    <property type="match status" value="1"/>
</dbReference>
<dbReference type="GO" id="GO:0004497">
    <property type="term" value="F:monooxygenase activity"/>
    <property type="evidence" value="ECO:0007669"/>
    <property type="project" value="UniProtKB-KW"/>
</dbReference>
<feature type="transmembrane region" description="Helical" evidence="1">
    <location>
        <begin position="198"/>
        <end position="216"/>
    </location>
</feature>
<sequence length="345" mass="35577">MRRSRLWFSQILALFAAAAGGALFNWTGIPIGWVLGSLIAAALWTNATGGPGLSPNIRRLGQLVLGCATASILTPALLGQMANALPAMVLAAIFANGFAFLLARPFARIAGVDRLTAMLSVLPAGLAEMAGLAQDRKARADVVALAHTARVTLIVLTLPALVGAGRQPLVPGDGSAWATLACLTISLGLAWMMSRVGLLNPWIVLPVVVGAVFVLFGIELAALPPFVVIAAQILIGASLGARLPFDSFARMPAVLLAAMFSTLALFTGMLVTVGPLLHWVYDVDMTSLSLALAPGGLAEMLAAAKAVGADVPLVLGFQLLRSLLTNTAAPMIIRAGGRNSDPPIA</sequence>
<dbReference type="Proteomes" id="UP000070107">
    <property type="component" value="Unassembled WGS sequence"/>
</dbReference>
<dbReference type="PANTHER" id="PTHR38457:SF1">
    <property type="entry name" value="REGULATOR ABRB-RELATED"/>
    <property type="match status" value="1"/>
</dbReference>
<feature type="transmembrane region" description="Helical" evidence="1">
    <location>
        <begin position="253"/>
        <end position="281"/>
    </location>
</feature>
<dbReference type="InterPro" id="IPR017516">
    <property type="entry name" value="AbrB_dup"/>
</dbReference>
<keyword evidence="1" id="KW-0812">Transmembrane</keyword>
<dbReference type="GO" id="GO:0016020">
    <property type="term" value="C:membrane"/>
    <property type="evidence" value="ECO:0007669"/>
    <property type="project" value="InterPro"/>
</dbReference>
<dbReference type="InterPro" id="IPR007820">
    <property type="entry name" value="AbrB_fam"/>
</dbReference>
<feature type="transmembrane region" description="Helical" evidence="1">
    <location>
        <begin position="84"/>
        <end position="103"/>
    </location>
</feature>
<feature type="transmembrane region" description="Helical" evidence="1">
    <location>
        <begin position="222"/>
        <end position="241"/>
    </location>
</feature>
<keyword evidence="3" id="KW-1185">Reference proteome</keyword>
<dbReference type="NCBIfam" id="TIGR03082">
    <property type="entry name" value="Gneg_AbrB_dup"/>
    <property type="match status" value="1"/>
</dbReference>
<organism evidence="2 3">
    <name type="scientific">Paramesorhizobium deserti</name>
    <dbReference type="NCBI Taxonomy" id="1494590"/>
    <lineage>
        <taxon>Bacteria</taxon>
        <taxon>Pseudomonadati</taxon>
        <taxon>Pseudomonadota</taxon>
        <taxon>Alphaproteobacteria</taxon>
        <taxon>Hyphomicrobiales</taxon>
        <taxon>Phyllobacteriaceae</taxon>
        <taxon>Paramesorhizobium</taxon>
    </lineage>
</organism>
<dbReference type="AlphaFoldDB" id="A0A135HNZ6"/>
<proteinExistence type="predicted"/>
<name>A0A135HNZ6_9HYPH</name>
<dbReference type="EMBL" id="LNTU01000040">
    <property type="protein sequence ID" value="KXF74890.1"/>
    <property type="molecule type" value="Genomic_DNA"/>
</dbReference>